<dbReference type="SMART" id="SM00458">
    <property type="entry name" value="RICIN"/>
    <property type="match status" value="1"/>
</dbReference>
<dbReference type="EMBL" id="QTTT01000001">
    <property type="protein sequence ID" value="REE95019.1"/>
    <property type="molecule type" value="Genomic_DNA"/>
</dbReference>
<dbReference type="SUPFAM" id="SSF50370">
    <property type="entry name" value="Ricin B-like lectins"/>
    <property type="match status" value="1"/>
</dbReference>
<keyword evidence="4" id="KW-1185">Reference proteome</keyword>
<gene>
    <name evidence="3" type="ORF">DFJ69_0390</name>
</gene>
<sequence length="167" mass="16609">MAADPGRSPAQVAAALTGAATTGLVTGAGSGSPNRLLHTGAGTTPPPASARYTSAGGRCLDASLATPGVVHAWDCHEGTNQQWTTGEDRTLRALGKCLDVQGNAAADGTPVILWDCHGGANQQWTQTGATLVSAATGKCLDAGVGANGTALVIRACNGSTGQNWTRS</sequence>
<feature type="domain" description="Ricin B lectin" evidence="2">
    <location>
        <begin position="49"/>
        <end position="167"/>
    </location>
</feature>
<evidence type="ECO:0000313" key="3">
    <source>
        <dbReference type="EMBL" id="REE95019.1"/>
    </source>
</evidence>
<evidence type="ECO:0000256" key="1">
    <source>
        <dbReference type="SAM" id="MobiDB-lite"/>
    </source>
</evidence>
<protein>
    <submittedName>
        <fullName evidence="3">Ricin-type beta-trefoil lectin protein</fullName>
    </submittedName>
</protein>
<dbReference type="RefSeq" id="WP_116020881.1">
    <property type="nucleotide sequence ID" value="NZ_QTTT01000001.1"/>
</dbReference>
<comment type="caution">
    <text evidence="3">The sequence shown here is derived from an EMBL/GenBank/DDBJ whole genome shotgun (WGS) entry which is preliminary data.</text>
</comment>
<feature type="region of interest" description="Disordered" evidence="1">
    <location>
        <begin position="26"/>
        <end position="48"/>
    </location>
</feature>
<dbReference type="GO" id="GO:0030246">
    <property type="term" value="F:carbohydrate binding"/>
    <property type="evidence" value="ECO:0007669"/>
    <property type="project" value="UniProtKB-KW"/>
</dbReference>
<dbReference type="InterPro" id="IPR035992">
    <property type="entry name" value="Ricin_B-like_lectins"/>
</dbReference>
<evidence type="ECO:0000313" key="4">
    <source>
        <dbReference type="Proteomes" id="UP000256661"/>
    </source>
</evidence>
<dbReference type="AlphaFoldDB" id="A0A3D9SGJ5"/>
<proteinExistence type="predicted"/>
<reference evidence="3 4" key="1">
    <citation type="submission" date="2018-08" db="EMBL/GenBank/DDBJ databases">
        <title>Sequencing the genomes of 1000 actinobacteria strains.</title>
        <authorList>
            <person name="Klenk H.-P."/>
        </authorList>
    </citation>
    <scope>NUCLEOTIDE SEQUENCE [LARGE SCALE GENOMIC DNA]</scope>
    <source>
        <strain evidence="3 4">DSM 43927</strain>
    </source>
</reference>
<keyword evidence="3" id="KW-0430">Lectin</keyword>
<accession>A0A3D9SGJ5</accession>
<evidence type="ECO:0000259" key="2">
    <source>
        <dbReference type="SMART" id="SM00458"/>
    </source>
</evidence>
<dbReference type="OrthoDB" id="9807519at2"/>
<organism evidence="3 4">
    <name type="scientific">Thermomonospora umbrina</name>
    <dbReference type="NCBI Taxonomy" id="111806"/>
    <lineage>
        <taxon>Bacteria</taxon>
        <taxon>Bacillati</taxon>
        <taxon>Actinomycetota</taxon>
        <taxon>Actinomycetes</taxon>
        <taxon>Streptosporangiales</taxon>
        <taxon>Thermomonosporaceae</taxon>
        <taxon>Thermomonospora</taxon>
    </lineage>
</organism>
<dbReference type="Gene3D" id="2.80.10.50">
    <property type="match status" value="1"/>
</dbReference>
<dbReference type="InterPro" id="IPR000772">
    <property type="entry name" value="Ricin_B_lectin"/>
</dbReference>
<dbReference type="Proteomes" id="UP000256661">
    <property type="component" value="Unassembled WGS sequence"/>
</dbReference>
<name>A0A3D9SGJ5_9ACTN</name>
<dbReference type="Pfam" id="PF00652">
    <property type="entry name" value="Ricin_B_lectin"/>
    <property type="match status" value="1"/>
</dbReference>
<dbReference type="PROSITE" id="PS50231">
    <property type="entry name" value="RICIN_B_LECTIN"/>
    <property type="match status" value="1"/>
</dbReference>